<comment type="caution">
    <text evidence="2">The sequence shown here is derived from an EMBL/GenBank/DDBJ whole genome shotgun (WGS) entry which is preliminary data.</text>
</comment>
<proteinExistence type="predicted"/>
<sequence>MKVYTFGDKEKPTIMLFPGTCCYWKNNFGHVIKPLEEHFYTLVVSYSGFDETEKTTFISELDEVAKIEDYIEENLDGKLFAAYGCSLGGSFVSLLVDRQKIHIDHAIIGSSDMDQAPKWLAYLETSLMLPLIYPVMTGHPGKFMKKRMDKMLAANDEQAEYAKKFMAFMGIGTDRDFSFISKESVKNQFYTDLYTKVDDHIRVPGTTIHVFYAMKMGQKYEKRYLEHFADPDIRAFDLRHEELLLDADRWVREVCLTCGIS</sequence>
<accession>A0ABR7GHI4</accession>
<keyword evidence="3" id="KW-1185">Reference proteome</keyword>
<dbReference type="EMBL" id="JACOPG010000002">
    <property type="protein sequence ID" value="MBC5686380.1"/>
    <property type="molecule type" value="Genomic_DNA"/>
</dbReference>
<protein>
    <submittedName>
        <fullName evidence="2">Alpha/beta hydrolase</fullName>
    </submittedName>
</protein>
<dbReference type="GO" id="GO:0016787">
    <property type="term" value="F:hydrolase activity"/>
    <property type="evidence" value="ECO:0007669"/>
    <property type="project" value="UniProtKB-KW"/>
</dbReference>
<dbReference type="Proteomes" id="UP000643810">
    <property type="component" value="Unassembled WGS sequence"/>
</dbReference>
<keyword evidence="2" id="KW-0378">Hydrolase</keyword>
<evidence type="ECO:0000259" key="1">
    <source>
        <dbReference type="Pfam" id="PF00561"/>
    </source>
</evidence>
<dbReference type="Pfam" id="PF00561">
    <property type="entry name" value="Abhydrolase_1"/>
    <property type="match status" value="1"/>
</dbReference>
<dbReference type="RefSeq" id="WP_178009612.1">
    <property type="nucleotide sequence ID" value="NZ_JACOPG010000002.1"/>
</dbReference>
<feature type="domain" description="AB hydrolase-1" evidence="1">
    <location>
        <begin position="12"/>
        <end position="120"/>
    </location>
</feature>
<evidence type="ECO:0000313" key="2">
    <source>
        <dbReference type="EMBL" id="MBC5686380.1"/>
    </source>
</evidence>
<gene>
    <name evidence="2" type="ORF">H8R94_07140</name>
</gene>
<organism evidence="2 3">
    <name type="scientific">Roseburia lenta</name>
    <dbReference type="NCBI Taxonomy" id="2763061"/>
    <lineage>
        <taxon>Bacteria</taxon>
        <taxon>Bacillati</taxon>
        <taxon>Bacillota</taxon>
        <taxon>Clostridia</taxon>
        <taxon>Lachnospirales</taxon>
        <taxon>Lachnospiraceae</taxon>
        <taxon>Roseburia</taxon>
    </lineage>
</organism>
<name>A0ABR7GHI4_9FIRM</name>
<dbReference type="SUPFAM" id="SSF53474">
    <property type="entry name" value="alpha/beta-Hydrolases"/>
    <property type="match status" value="1"/>
</dbReference>
<dbReference type="Gene3D" id="3.40.50.1820">
    <property type="entry name" value="alpha/beta hydrolase"/>
    <property type="match status" value="1"/>
</dbReference>
<evidence type="ECO:0000313" key="3">
    <source>
        <dbReference type="Proteomes" id="UP000643810"/>
    </source>
</evidence>
<reference evidence="2 3" key="1">
    <citation type="submission" date="2020-08" db="EMBL/GenBank/DDBJ databases">
        <title>Genome public.</title>
        <authorList>
            <person name="Liu C."/>
            <person name="Sun Q."/>
        </authorList>
    </citation>
    <scope>NUCLEOTIDE SEQUENCE [LARGE SCALE GENOMIC DNA]</scope>
    <source>
        <strain evidence="2 3">NSJ-9</strain>
    </source>
</reference>
<dbReference type="InterPro" id="IPR029058">
    <property type="entry name" value="AB_hydrolase_fold"/>
</dbReference>
<dbReference type="InterPro" id="IPR000073">
    <property type="entry name" value="AB_hydrolase_1"/>
</dbReference>